<gene>
    <name evidence="1" type="ORF">K437DRAFT_256701</name>
</gene>
<proteinExistence type="predicted"/>
<dbReference type="PANTHER" id="PTHR12126:SF16">
    <property type="entry name" value="MIOREX COMPLEX COMPONENT 2"/>
    <property type="match status" value="1"/>
</dbReference>
<dbReference type="RefSeq" id="XP_013243111.1">
    <property type="nucleotide sequence ID" value="XM_013387657.1"/>
</dbReference>
<dbReference type="GeneID" id="25264500"/>
<sequence length="414" mass="44038">MAPFNVLVVGGNGFLGSAICKALLSHSSAPAVTAAATGAGASLSMPLPKHGEIRVTSVSPSGRPFVSPAGHRPAWSLSTNMRWEKGDVVRSPLSSPDLGSPQHHLAQLVDEADAIVHTVGILLESDYKPAASSPSSSRHGTNSGSFGEIARGVLRGWGISDNSNPLRERPLTGKGKEREMTYENMNTRAALNVANLFASKLQRLSKSESSYSSSEQKTQPTFVYISASDIFQPFISRRYIESKREAERGISELAAQYLQKSGSSYITGGDVHQSLFKPIFMRPGLMYHPHTRPLSTLPAALLDLSSSLHASIARNLPFLPTPASLLLNPHSPLNTSSSEEARRSLARLLTSAPLHVDTVAKAVVQSVLDTGVAPGAKDVEEIKRLAGWNLPEDATAASTAFGTAQTHANGNAHL</sequence>
<evidence type="ECO:0000313" key="2">
    <source>
        <dbReference type="Proteomes" id="UP000027361"/>
    </source>
</evidence>
<dbReference type="HOGENOM" id="CLU_055314_0_0_1"/>
<dbReference type="AlphaFoldDB" id="A0A066W2E6"/>
<dbReference type="InParanoid" id="A0A066W2E6"/>
<evidence type="ECO:0008006" key="3">
    <source>
        <dbReference type="Google" id="ProtNLM"/>
    </source>
</evidence>
<organism evidence="1 2">
    <name type="scientific">Tilletiaria anomala (strain ATCC 24038 / CBS 436.72 / UBC 951)</name>
    <dbReference type="NCBI Taxonomy" id="1037660"/>
    <lineage>
        <taxon>Eukaryota</taxon>
        <taxon>Fungi</taxon>
        <taxon>Dikarya</taxon>
        <taxon>Basidiomycota</taxon>
        <taxon>Ustilaginomycotina</taxon>
        <taxon>Exobasidiomycetes</taxon>
        <taxon>Georgefischeriales</taxon>
        <taxon>Tilletiariaceae</taxon>
        <taxon>Tilletiaria</taxon>
    </lineage>
</organism>
<dbReference type="InterPro" id="IPR036291">
    <property type="entry name" value="NAD(P)-bd_dom_sf"/>
</dbReference>
<dbReference type="GO" id="GO:0005739">
    <property type="term" value="C:mitochondrion"/>
    <property type="evidence" value="ECO:0007669"/>
    <property type="project" value="TreeGrafter"/>
</dbReference>
<dbReference type="InterPro" id="IPR051207">
    <property type="entry name" value="ComplexI_NDUFA9_subunit"/>
</dbReference>
<keyword evidence="2" id="KW-1185">Reference proteome</keyword>
<comment type="caution">
    <text evidence="1">The sequence shown here is derived from an EMBL/GenBank/DDBJ whole genome shotgun (WGS) entry which is preliminary data.</text>
</comment>
<accession>A0A066W2E6</accession>
<dbReference type="Gene3D" id="3.40.50.720">
    <property type="entry name" value="NAD(P)-binding Rossmann-like Domain"/>
    <property type="match status" value="1"/>
</dbReference>
<dbReference type="PANTHER" id="PTHR12126">
    <property type="entry name" value="NADH-UBIQUINONE OXIDOREDUCTASE 39 KDA SUBUNIT-RELATED"/>
    <property type="match status" value="1"/>
</dbReference>
<dbReference type="EMBL" id="JMSN01000044">
    <property type="protein sequence ID" value="KDN45254.1"/>
    <property type="molecule type" value="Genomic_DNA"/>
</dbReference>
<dbReference type="GO" id="GO:0044877">
    <property type="term" value="F:protein-containing complex binding"/>
    <property type="evidence" value="ECO:0007669"/>
    <property type="project" value="TreeGrafter"/>
</dbReference>
<protein>
    <recommendedName>
        <fullName evidence="3">NAD(P)-binding protein</fullName>
    </recommendedName>
</protein>
<dbReference type="OrthoDB" id="276721at2759"/>
<evidence type="ECO:0000313" key="1">
    <source>
        <dbReference type="EMBL" id="KDN45254.1"/>
    </source>
</evidence>
<dbReference type="SUPFAM" id="SSF51735">
    <property type="entry name" value="NAD(P)-binding Rossmann-fold domains"/>
    <property type="match status" value="1"/>
</dbReference>
<name>A0A066W2E6_TILAU</name>
<reference evidence="1 2" key="1">
    <citation type="submission" date="2014-05" db="EMBL/GenBank/DDBJ databases">
        <title>Draft genome sequence of a rare smut relative, Tilletiaria anomala UBC 951.</title>
        <authorList>
            <consortium name="DOE Joint Genome Institute"/>
            <person name="Toome M."/>
            <person name="Kuo A."/>
            <person name="Henrissat B."/>
            <person name="Lipzen A."/>
            <person name="Tritt A."/>
            <person name="Yoshinaga Y."/>
            <person name="Zane M."/>
            <person name="Barry K."/>
            <person name="Grigoriev I.V."/>
            <person name="Spatafora J.W."/>
            <person name="Aimea M.C."/>
        </authorList>
    </citation>
    <scope>NUCLEOTIDE SEQUENCE [LARGE SCALE GENOMIC DNA]</scope>
    <source>
        <strain evidence="1 2">UBC 951</strain>
    </source>
</reference>
<dbReference type="FunCoup" id="A0A066W2E6">
    <property type="interactions" value="135"/>
</dbReference>
<dbReference type="Proteomes" id="UP000027361">
    <property type="component" value="Unassembled WGS sequence"/>
</dbReference>
<dbReference type="STRING" id="1037660.A0A066W2E6"/>